<dbReference type="AlphaFoldDB" id="A0A075K3C6"/>
<dbReference type="Pfam" id="PF06718">
    <property type="entry name" value="DUF1203"/>
    <property type="match status" value="1"/>
</dbReference>
<organism evidence="1 2">
    <name type="scientific">Dyella japonica A8</name>
    <dbReference type="NCBI Taxonomy" id="1217721"/>
    <lineage>
        <taxon>Bacteria</taxon>
        <taxon>Pseudomonadati</taxon>
        <taxon>Pseudomonadota</taxon>
        <taxon>Gammaproteobacteria</taxon>
        <taxon>Lysobacterales</taxon>
        <taxon>Rhodanobacteraceae</taxon>
        <taxon>Dyella</taxon>
    </lineage>
</organism>
<dbReference type="OrthoDB" id="5953307at2"/>
<evidence type="ECO:0000313" key="1">
    <source>
        <dbReference type="EMBL" id="AIF48736.1"/>
    </source>
</evidence>
<dbReference type="HOGENOM" id="CLU_117181_0_0_6"/>
<dbReference type="KEGG" id="dja:HY57_16555"/>
<dbReference type="PIRSF" id="PIRSF034110">
    <property type="entry name" value="DUF1203"/>
    <property type="match status" value="1"/>
</dbReference>
<dbReference type="EMBL" id="CP008884">
    <property type="protein sequence ID" value="AIF48736.1"/>
    <property type="molecule type" value="Genomic_DNA"/>
</dbReference>
<name>A0A075K3C6_9GAMM</name>
<gene>
    <name evidence="1" type="ORF">HY57_16555</name>
</gene>
<proteinExistence type="predicted"/>
<keyword evidence="2" id="KW-1185">Reference proteome</keyword>
<reference evidence="1 2" key="1">
    <citation type="submission" date="2014-07" db="EMBL/GenBank/DDBJ databases">
        <title>Complete Genome Sequence of Dyella japonica Strain A8 Isolated from Malaysian Tropical Soil.</title>
        <authorList>
            <person name="Hui R.K.H."/>
            <person name="Chen J.-W."/>
            <person name="Chan K.-G."/>
            <person name="Leung F.C.C."/>
        </authorList>
    </citation>
    <scope>NUCLEOTIDE SEQUENCE [LARGE SCALE GENOMIC DNA]</scope>
    <source>
        <strain evidence="1 2">A8</strain>
    </source>
</reference>
<dbReference type="InterPro" id="IPR009593">
    <property type="entry name" value="DUF1203"/>
</dbReference>
<accession>A0A075K3C6</accession>
<evidence type="ECO:0000313" key="2">
    <source>
        <dbReference type="Proteomes" id="UP000027987"/>
    </source>
</evidence>
<protein>
    <recommendedName>
        <fullName evidence="3">DUF1203 domain-containing protein</fullName>
    </recommendedName>
</protein>
<sequence>MHFRITGLPAEPFAELFTLSDEALWERRAMRVTADRAHAYPCRVSLTDAEPGQSLILLNYEHQPANSPFRSTYAIYIREGEQQFDRMDDVPDQLRRRLLSVRGFDVQGMLRDADVAQGTALEPVIDRLFADEQIAYLHIHMAKPGCYAARVDRA</sequence>
<dbReference type="Proteomes" id="UP000027987">
    <property type="component" value="Chromosome"/>
</dbReference>
<dbReference type="PATRIC" id="fig|1217721.7.peg.3396"/>
<evidence type="ECO:0008006" key="3">
    <source>
        <dbReference type="Google" id="ProtNLM"/>
    </source>
</evidence>
<dbReference type="RefSeq" id="WP_019464499.1">
    <property type="nucleotide sequence ID" value="NZ_ALOY01000128.1"/>
</dbReference>